<gene>
    <name evidence="2" type="ORF">NP493_514g01031</name>
</gene>
<evidence type="ECO:0000256" key="1">
    <source>
        <dbReference type="SAM" id="Phobius"/>
    </source>
</evidence>
<dbReference type="Proteomes" id="UP001209878">
    <property type="component" value="Unassembled WGS sequence"/>
</dbReference>
<proteinExistence type="predicted"/>
<feature type="transmembrane region" description="Helical" evidence="1">
    <location>
        <begin position="71"/>
        <end position="90"/>
    </location>
</feature>
<dbReference type="AlphaFoldDB" id="A0AAD9NTR3"/>
<keyword evidence="1" id="KW-0812">Transmembrane</keyword>
<evidence type="ECO:0000313" key="2">
    <source>
        <dbReference type="EMBL" id="KAK2179094.1"/>
    </source>
</evidence>
<sequence length="143" mass="15704">MRAPGGATVPDARYPQRIAPLWVTRPQVRAVQVSTVSQLSCTRSGLGTSRDRLRTPADDMEDNVGTTSLEWADIGVMIAYFVVVLAFGLISSLKNRGSVGGYFLAGRSMNWILTEKDVHIRVHEIVKTFLCTGCCPRRGISYS</sequence>
<accession>A0AAD9NTR3</accession>
<keyword evidence="1" id="KW-0472">Membrane</keyword>
<keyword evidence="1" id="KW-1133">Transmembrane helix</keyword>
<evidence type="ECO:0000313" key="3">
    <source>
        <dbReference type="Proteomes" id="UP001209878"/>
    </source>
</evidence>
<name>A0AAD9NTR3_RIDPI</name>
<comment type="caution">
    <text evidence="2">The sequence shown here is derived from an EMBL/GenBank/DDBJ whole genome shotgun (WGS) entry which is preliminary data.</text>
</comment>
<protein>
    <submittedName>
        <fullName evidence="2">Uncharacterized protein</fullName>
    </submittedName>
</protein>
<keyword evidence="3" id="KW-1185">Reference proteome</keyword>
<organism evidence="2 3">
    <name type="scientific">Ridgeia piscesae</name>
    <name type="common">Tubeworm</name>
    <dbReference type="NCBI Taxonomy" id="27915"/>
    <lineage>
        <taxon>Eukaryota</taxon>
        <taxon>Metazoa</taxon>
        <taxon>Spiralia</taxon>
        <taxon>Lophotrochozoa</taxon>
        <taxon>Annelida</taxon>
        <taxon>Polychaeta</taxon>
        <taxon>Sedentaria</taxon>
        <taxon>Canalipalpata</taxon>
        <taxon>Sabellida</taxon>
        <taxon>Siboglinidae</taxon>
        <taxon>Ridgeia</taxon>
    </lineage>
</organism>
<reference evidence="2" key="1">
    <citation type="journal article" date="2023" name="Mol. Biol. Evol.">
        <title>Third-Generation Sequencing Reveals the Adaptive Role of the Epigenome in Three Deep-Sea Polychaetes.</title>
        <authorList>
            <person name="Perez M."/>
            <person name="Aroh O."/>
            <person name="Sun Y."/>
            <person name="Lan Y."/>
            <person name="Juniper S.K."/>
            <person name="Young C.R."/>
            <person name="Angers B."/>
            <person name="Qian P.Y."/>
        </authorList>
    </citation>
    <scope>NUCLEOTIDE SEQUENCE</scope>
    <source>
        <strain evidence="2">R07B-5</strain>
    </source>
</reference>
<dbReference type="EMBL" id="JAODUO010000514">
    <property type="protein sequence ID" value="KAK2179094.1"/>
    <property type="molecule type" value="Genomic_DNA"/>
</dbReference>